<gene>
    <name evidence="2" type="ORF">G443_000396</name>
</gene>
<dbReference type="CDD" id="cd00093">
    <property type="entry name" value="HTH_XRE"/>
    <property type="match status" value="1"/>
</dbReference>
<dbReference type="PROSITE" id="PS50943">
    <property type="entry name" value="HTH_CROC1"/>
    <property type="match status" value="1"/>
</dbReference>
<dbReference type="Pfam" id="PF13560">
    <property type="entry name" value="HTH_31"/>
    <property type="match status" value="1"/>
</dbReference>
<dbReference type="SMART" id="SM00530">
    <property type="entry name" value="HTH_XRE"/>
    <property type="match status" value="1"/>
</dbReference>
<evidence type="ECO:0000259" key="1">
    <source>
        <dbReference type="PROSITE" id="PS50943"/>
    </source>
</evidence>
<sequence length="277" mass="29975">MGAEGLGEFLRARRSRRRPEDAAVVFSGQRRVPGLRREEVAVLAGVNVDYYTRLEQGRERHPSGQVLDALSRALDLDEDARDHLYRLAGGAPPTEVRPAVEVVSPTLRALLDGYPGTPALVLGRRLDVLARNALADALYSPFGVVDNLARVVFLDPAAPRFYPRWRWVAQATVASLREGAGHEPGSVALADLVRELSAGSDVFRELWAGHSVRGKTRDAKDFQHPEVGALTLSYESFDVRGAPGQQLVIYHAEPGSPSARALALLGTLSATSRVGDG</sequence>
<dbReference type="RefSeq" id="WP_026420679.1">
    <property type="nucleotide sequence ID" value="NZ_AUBJ02000001.1"/>
</dbReference>
<feature type="domain" description="HTH cro/C1-type" evidence="1">
    <location>
        <begin position="34"/>
        <end position="81"/>
    </location>
</feature>
<dbReference type="InterPro" id="IPR010982">
    <property type="entry name" value="Lambda_DNA-bd_dom_sf"/>
</dbReference>
<comment type="caution">
    <text evidence="2">The sequence shown here is derived from an EMBL/GenBank/DDBJ whole genome shotgun (WGS) entry which is preliminary data.</text>
</comment>
<keyword evidence="3" id="KW-1185">Reference proteome</keyword>
<dbReference type="SUPFAM" id="SSF47413">
    <property type="entry name" value="lambda repressor-like DNA-binding domains"/>
    <property type="match status" value="1"/>
</dbReference>
<evidence type="ECO:0000313" key="3">
    <source>
        <dbReference type="Proteomes" id="UP000791080"/>
    </source>
</evidence>
<dbReference type="Gene3D" id="3.30.450.180">
    <property type="match status" value="1"/>
</dbReference>
<dbReference type="Pfam" id="PF17765">
    <property type="entry name" value="MLTR_LBD"/>
    <property type="match status" value="1"/>
</dbReference>
<organism evidence="2 3">
    <name type="scientific">Actinoalloteichus caeruleus DSM 43889</name>
    <dbReference type="NCBI Taxonomy" id="1120930"/>
    <lineage>
        <taxon>Bacteria</taxon>
        <taxon>Bacillati</taxon>
        <taxon>Actinomycetota</taxon>
        <taxon>Actinomycetes</taxon>
        <taxon>Pseudonocardiales</taxon>
        <taxon>Pseudonocardiaceae</taxon>
        <taxon>Actinoalloteichus</taxon>
        <taxon>Actinoalloteichus cyanogriseus</taxon>
    </lineage>
</organism>
<proteinExistence type="predicted"/>
<dbReference type="InterPro" id="IPR001387">
    <property type="entry name" value="Cro/C1-type_HTH"/>
</dbReference>
<dbReference type="PANTHER" id="PTHR35010:SF2">
    <property type="entry name" value="BLL4672 PROTEIN"/>
    <property type="match status" value="1"/>
</dbReference>
<accession>A0ABT1JCA4</accession>
<dbReference type="InterPro" id="IPR041413">
    <property type="entry name" value="MLTR_LBD"/>
</dbReference>
<name>A0ABT1JCA4_ACTCY</name>
<protein>
    <submittedName>
        <fullName evidence="2">Helix-turn-helix domain-containing protein</fullName>
    </submittedName>
</protein>
<dbReference type="PANTHER" id="PTHR35010">
    <property type="entry name" value="BLL4672 PROTEIN-RELATED"/>
    <property type="match status" value="1"/>
</dbReference>
<dbReference type="EMBL" id="AUBJ02000001">
    <property type="protein sequence ID" value="MCP2330126.1"/>
    <property type="molecule type" value="Genomic_DNA"/>
</dbReference>
<reference evidence="2 3" key="1">
    <citation type="submission" date="2022-06" db="EMBL/GenBank/DDBJ databases">
        <title>Genomic Encyclopedia of Type Strains, Phase I: the one thousand microbial genomes (KMG-I) project.</title>
        <authorList>
            <person name="Kyrpides N."/>
        </authorList>
    </citation>
    <scope>NUCLEOTIDE SEQUENCE [LARGE SCALE GENOMIC DNA]</scope>
    <source>
        <strain evidence="2 3">DSM 43889</strain>
    </source>
</reference>
<dbReference type="Gene3D" id="1.10.260.40">
    <property type="entry name" value="lambda repressor-like DNA-binding domains"/>
    <property type="match status" value="1"/>
</dbReference>
<evidence type="ECO:0000313" key="2">
    <source>
        <dbReference type="EMBL" id="MCP2330126.1"/>
    </source>
</evidence>
<dbReference type="Proteomes" id="UP000791080">
    <property type="component" value="Unassembled WGS sequence"/>
</dbReference>